<dbReference type="RefSeq" id="WP_272470658.1">
    <property type="nucleotide sequence ID" value="NZ_JAMRYU010000022.1"/>
</dbReference>
<organism evidence="1 2">
    <name type="scientific">Clostridium tertium</name>
    <dbReference type="NCBI Taxonomy" id="1559"/>
    <lineage>
        <taxon>Bacteria</taxon>
        <taxon>Bacillati</taxon>
        <taxon>Bacillota</taxon>
        <taxon>Clostridia</taxon>
        <taxon>Eubacteriales</taxon>
        <taxon>Clostridiaceae</taxon>
        <taxon>Clostridium</taxon>
    </lineage>
</organism>
<protein>
    <submittedName>
        <fullName evidence="1">BC1881 family protein</fullName>
    </submittedName>
</protein>
<name>A0A9X4B1P5_9CLOT</name>
<accession>A0A9X4B1P5</accession>
<keyword evidence="2" id="KW-1185">Reference proteome</keyword>
<dbReference type="AlphaFoldDB" id="A0A9X4B1P5"/>
<dbReference type="NCBIfam" id="NF033495">
    <property type="entry name" value="phage_BC1881"/>
    <property type="match status" value="1"/>
</dbReference>
<sequence length="62" mass="7034">MVDLRHATLSELIRELQNRDGIRSMEIKKNEVHKVQAAGCDDSRSRYIKGEGPAIILEVKKS</sequence>
<reference evidence="1" key="1">
    <citation type="submission" date="2022-05" db="EMBL/GenBank/DDBJ databases">
        <title>Draft genome sequence of Clostridium tertium strain CP3 isolated from Peru.</title>
        <authorList>
            <person name="Hurtado R."/>
            <person name="Lima L."/>
            <person name="Sousa T."/>
            <person name="Jaiswal A.K."/>
            <person name="Tiwari S."/>
            <person name="Maturrano L."/>
            <person name="Brenig B."/>
            <person name="Azevedo V."/>
        </authorList>
    </citation>
    <scope>NUCLEOTIDE SEQUENCE</scope>
    <source>
        <strain evidence="1">CP3</strain>
    </source>
</reference>
<evidence type="ECO:0000313" key="1">
    <source>
        <dbReference type="EMBL" id="MDC4241970.1"/>
    </source>
</evidence>
<comment type="caution">
    <text evidence="1">The sequence shown here is derived from an EMBL/GenBank/DDBJ whole genome shotgun (WGS) entry which is preliminary data.</text>
</comment>
<proteinExistence type="predicted"/>
<dbReference type="EMBL" id="JAMRYU010000022">
    <property type="protein sequence ID" value="MDC4241970.1"/>
    <property type="molecule type" value="Genomic_DNA"/>
</dbReference>
<evidence type="ECO:0000313" key="2">
    <source>
        <dbReference type="Proteomes" id="UP001141183"/>
    </source>
</evidence>
<dbReference type="InterPro" id="IPR047901">
    <property type="entry name" value="BC1881-like"/>
</dbReference>
<dbReference type="Proteomes" id="UP001141183">
    <property type="component" value="Unassembled WGS sequence"/>
</dbReference>
<gene>
    <name evidence="1" type="ORF">NE398_17690</name>
</gene>